<feature type="transmembrane region" description="Helical" evidence="1">
    <location>
        <begin position="155"/>
        <end position="174"/>
    </location>
</feature>
<name>A0A9E4ZEN7_9EURY</name>
<keyword evidence="1" id="KW-1133">Transmembrane helix</keyword>
<dbReference type="RefSeq" id="WP_250867683.1">
    <property type="nucleotide sequence ID" value="NZ_JAGSOI010000012.1"/>
</dbReference>
<dbReference type="Proteomes" id="UP001056766">
    <property type="component" value="Unassembled WGS sequence"/>
</dbReference>
<accession>A0A9E4ZEN7</accession>
<reference evidence="2" key="1">
    <citation type="journal article" date="2021" name="mSystems">
        <title>Bacteria and Archaea Synergistically Convert Glycine Betaine to Biogenic Methane in the Formosa Cold Seep of the South China Sea.</title>
        <authorList>
            <person name="Li L."/>
            <person name="Zhang W."/>
            <person name="Zhang S."/>
            <person name="Song L."/>
            <person name="Sun Q."/>
            <person name="Zhang H."/>
            <person name="Xiang H."/>
            <person name="Dong X."/>
        </authorList>
    </citation>
    <scope>NUCLEOTIDE SEQUENCE</scope>
    <source>
        <strain evidence="2">LLY</strain>
    </source>
</reference>
<keyword evidence="3" id="KW-1185">Reference proteome</keyword>
<evidence type="ECO:0000256" key="1">
    <source>
        <dbReference type="SAM" id="Phobius"/>
    </source>
</evidence>
<evidence type="ECO:0000313" key="3">
    <source>
        <dbReference type="Proteomes" id="UP001056766"/>
    </source>
</evidence>
<sequence length="179" mass="20127">MQKIFILTIFLLLIAATNAHALFTQEAGMISYQINDSDRIAVGNVTNVQEHFKYSVVTIKVDEWLMGPLPSNEIEVITERGSMYINNNEPRFYNGESVILMLQDINVAENRFKVTIGEPGKHPTADRGEIISELESMGKSNKSEIVPTARSDNTIPFIGSYWLVLVFACVGFVLRRSQK</sequence>
<reference evidence="2" key="2">
    <citation type="submission" date="2021-04" db="EMBL/GenBank/DDBJ databases">
        <authorList>
            <person name="Dong X."/>
        </authorList>
    </citation>
    <scope>NUCLEOTIDE SEQUENCE</scope>
    <source>
        <strain evidence="2">LLY</strain>
    </source>
</reference>
<organism evidence="2 3">
    <name type="scientific">Methanococcoides seepicolus</name>
    <dbReference type="NCBI Taxonomy" id="2828780"/>
    <lineage>
        <taxon>Archaea</taxon>
        <taxon>Methanobacteriati</taxon>
        <taxon>Methanobacteriota</taxon>
        <taxon>Stenosarchaea group</taxon>
        <taxon>Methanomicrobia</taxon>
        <taxon>Methanosarcinales</taxon>
        <taxon>Methanosarcinaceae</taxon>
        <taxon>Methanococcoides</taxon>
    </lineage>
</organism>
<keyword evidence="1" id="KW-0472">Membrane</keyword>
<comment type="caution">
    <text evidence="2">The sequence shown here is derived from an EMBL/GenBank/DDBJ whole genome shotgun (WGS) entry which is preliminary data.</text>
</comment>
<proteinExistence type="predicted"/>
<protein>
    <recommendedName>
        <fullName evidence="4">S-layer family duplication domain-containing protein</fullName>
    </recommendedName>
</protein>
<evidence type="ECO:0000313" key="2">
    <source>
        <dbReference type="EMBL" id="MCM1986302.1"/>
    </source>
</evidence>
<gene>
    <name evidence="2" type="ORF">KDK67_04690</name>
</gene>
<dbReference type="EMBL" id="JAGSOI010000012">
    <property type="protein sequence ID" value="MCM1986302.1"/>
    <property type="molecule type" value="Genomic_DNA"/>
</dbReference>
<keyword evidence="1" id="KW-0812">Transmembrane</keyword>
<evidence type="ECO:0008006" key="4">
    <source>
        <dbReference type="Google" id="ProtNLM"/>
    </source>
</evidence>
<dbReference type="AlphaFoldDB" id="A0A9E4ZEN7"/>